<sequence>MTNEHLEAYQIQVNQLKAKLDHLKEQIEKLTEEPNPTVAHEICLNHVHENMNQIIKFLSPL</sequence>
<evidence type="ECO:0000313" key="2">
    <source>
        <dbReference type="EMBL" id="EOR07227.1"/>
    </source>
</evidence>
<protein>
    <submittedName>
        <fullName evidence="2">Uncharacterized protein</fullName>
    </submittedName>
</protein>
<keyword evidence="3" id="KW-1185">Reference proteome</keyword>
<proteinExistence type="predicted"/>
<keyword evidence="1" id="KW-0175">Coiled coil</keyword>
<evidence type="ECO:0000256" key="1">
    <source>
        <dbReference type="SAM" id="Coils"/>
    </source>
</evidence>
<dbReference type="RefSeq" id="WP_016167166.1">
    <property type="nucleotide sequence ID" value="NZ_JHZG01000017.1"/>
</dbReference>
<reference evidence="2 3" key="1">
    <citation type="submission" date="2013-03" db="EMBL/GenBank/DDBJ databases">
        <title>The Genome Sequence of Acinetobacter tandoii CIP 107469.</title>
        <authorList>
            <consortium name="The Broad Institute Genome Sequencing Platform"/>
            <consortium name="The Broad Institute Genome Sequencing Center for Infectious Disease"/>
            <person name="Cerqueira G."/>
            <person name="Feldgarden M."/>
            <person name="Courvalin P."/>
            <person name="Perichon B."/>
            <person name="Grillot-Courvalin C."/>
            <person name="Clermont D."/>
            <person name="Rocha E."/>
            <person name="Yoon E.-J."/>
            <person name="Nemec A."/>
            <person name="Walker B."/>
            <person name="Young S.K."/>
            <person name="Zeng Q."/>
            <person name="Gargeya S."/>
            <person name="Fitzgerald M."/>
            <person name="Haas B."/>
            <person name="Abouelleil A."/>
            <person name="Alvarado L."/>
            <person name="Arachchi H.M."/>
            <person name="Berlin A.M."/>
            <person name="Chapman S.B."/>
            <person name="Dewar J."/>
            <person name="Goldberg J."/>
            <person name="Griggs A."/>
            <person name="Gujja S."/>
            <person name="Hansen M."/>
            <person name="Howarth C."/>
            <person name="Imamovic A."/>
            <person name="Larimer J."/>
            <person name="McCowan C."/>
            <person name="Murphy C."/>
            <person name="Neiman D."/>
            <person name="Pearson M."/>
            <person name="Priest M."/>
            <person name="Roberts A."/>
            <person name="Saif S."/>
            <person name="Shea T."/>
            <person name="Sisk P."/>
            <person name="Sykes S."/>
            <person name="Wortman J."/>
            <person name="Nusbaum C."/>
            <person name="Birren B."/>
        </authorList>
    </citation>
    <scope>NUCLEOTIDE SEQUENCE [LARGE SCALE GENOMIC DNA]</scope>
    <source>
        <strain evidence="2 3">CIP 107469</strain>
    </source>
</reference>
<gene>
    <name evidence="2" type="ORF">I593_02114</name>
</gene>
<comment type="caution">
    <text evidence="2">The sequence shown here is derived from an EMBL/GenBank/DDBJ whole genome shotgun (WGS) entry which is preliminary data.</text>
</comment>
<name>R9AYG9_9GAMM</name>
<feature type="coiled-coil region" evidence="1">
    <location>
        <begin position="6"/>
        <end position="33"/>
    </location>
</feature>
<organism evidence="2 3">
    <name type="scientific">Acinetobacter tandoii DSM 14970 = CIP 107469</name>
    <dbReference type="NCBI Taxonomy" id="1120927"/>
    <lineage>
        <taxon>Bacteria</taxon>
        <taxon>Pseudomonadati</taxon>
        <taxon>Pseudomonadota</taxon>
        <taxon>Gammaproteobacteria</taxon>
        <taxon>Moraxellales</taxon>
        <taxon>Moraxellaceae</taxon>
        <taxon>Acinetobacter</taxon>
    </lineage>
</organism>
<evidence type="ECO:0000313" key="3">
    <source>
        <dbReference type="Proteomes" id="UP000016201"/>
    </source>
</evidence>
<dbReference type="EMBL" id="AQFM01000037">
    <property type="protein sequence ID" value="EOR07227.1"/>
    <property type="molecule type" value="Genomic_DNA"/>
</dbReference>
<dbReference type="AlphaFoldDB" id="R9AYG9"/>
<accession>R9AYG9</accession>
<dbReference type="Proteomes" id="UP000016201">
    <property type="component" value="Unassembled WGS sequence"/>
</dbReference>
<dbReference type="PATRIC" id="fig|1120927.3.peg.2051"/>